<feature type="transmembrane region" description="Helical" evidence="7">
    <location>
        <begin position="245"/>
        <end position="269"/>
    </location>
</feature>
<dbReference type="InterPro" id="IPR002293">
    <property type="entry name" value="AA/rel_permease1"/>
</dbReference>
<reference evidence="8 9" key="1">
    <citation type="journal article" date="2011" name="Cell">
        <title>Insight into structure and assembly of the nuclear pore complex by utilizing the genome of a eukaryotic thermophile.</title>
        <authorList>
            <person name="Amlacher S."/>
            <person name="Sarges P."/>
            <person name="Flemming D."/>
            <person name="van Noort V."/>
            <person name="Kunze R."/>
            <person name="Devos D.P."/>
            <person name="Arumugam M."/>
            <person name="Bork P."/>
            <person name="Hurt E."/>
        </authorList>
    </citation>
    <scope>NUCLEOTIDE SEQUENCE [LARGE SCALE GENOMIC DNA]</scope>
    <source>
        <strain evidence="9">DSM 1495 / CBS 144.50 / IMI 039719</strain>
    </source>
</reference>
<dbReference type="Proteomes" id="UP000008066">
    <property type="component" value="Unassembled WGS sequence"/>
</dbReference>
<feature type="transmembrane region" description="Helical" evidence="7">
    <location>
        <begin position="206"/>
        <end position="225"/>
    </location>
</feature>
<comment type="subcellular location">
    <subcellularLocation>
        <location evidence="1">Membrane</location>
        <topology evidence="1">Multi-pass membrane protein</topology>
    </subcellularLocation>
</comment>
<accession>G0RYT3</accession>
<dbReference type="InterPro" id="IPR004840">
    <property type="entry name" value="Amino_acid_permease_CS"/>
</dbReference>
<dbReference type="PANTHER" id="PTHR45649">
    <property type="entry name" value="AMINO-ACID PERMEASE BAT1"/>
    <property type="match status" value="1"/>
</dbReference>
<evidence type="ECO:0000256" key="2">
    <source>
        <dbReference type="ARBA" id="ARBA00022448"/>
    </source>
</evidence>
<dbReference type="EMBL" id="GL988032">
    <property type="protein sequence ID" value="EGS24069.1"/>
    <property type="molecule type" value="Genomic_DNA"/>
</dbReference>
<feature type="transmembrane region" description="Helical" evidence="7">
    <location>
        <begin position="126"/>
        <end position="155"/>
    </location>
</feature>
<feature type="transmembrane region" description="Helical" evidence="7">
    <location>
        <begin position="387"/>
        <end position="409"/>
    </location>
</feature>
<dbReference type="OMA" id="AQLFCGN"/>
<dbReference type="GO" id="GO:0016020">
    <property type="term" value="C:membrane"/>
    <property type="evidence" value="ECO:0007669"/>
    <property type="project" value="UniProtKB-SubCell"/>
</dbReference>
<keyword evidence="9" id="KW-1185">Reference proteome</keyword>
<feature type="transmembrane region" description="Helical" evidence="7">
    <location>
        <begin position="337"/>
        <end position="366"/>
    </location>
</feature>
<dbReference type="PANTHER" id="PTHR45649:SF23">
    <property type="entry name" value="TRANSPORTER, PUTATIVE (EUROFUNG)-RELATED"/>
    <property type="match status" value="1"/>
</dbReference>
<feature type="compositionally biased region" description="Basic and acidic residues" evidence="6">
    <location>
        <begin position="545"/>
        <end position="556"/>
    </location>
</feature>
<feature type="transmembrane region" description="Helical" evidence="7">
    <location>
        <begin position="48"/>
        <end position="70"/>
    </location>
</feature>
<dbReference type="AlphaFoldDB" id="G0RYT3"/>
<evidence type="ECO:0000256" key="7">
    <source>
        <dbReference type="SAM" id="Phobius"/>
    </source>
</evidence>
<dbReference type="HOGENOM" id="CLU_004495_5_0_1"/>
<evidence type="ECO:0000256" key="1">
    <source>
        <dbReference type="ARBA" id="ARBA00004141"/>
    </source>
</evidence>
<sequence>MTVPVEETRASLPDVRLPEVSGNESDDADGLLAAMGYKAELVRTRSTWHVAFMSFVLASIPYGLATTLYYPLQGGGPAVVVWGWLMVSLIILCVAASLGEITSVYPTAGGVYYQTFMLAPSRIRRLAAYICGWAYVVGNITITLAVQFGTTLFFVACVNVFEKEPGVGVWEAETYQIFLTFVGVTLLCTAISTFGNRWLPILDTFAIFWTFTGLFAILITVLVVAKGGRRSASFALGGFEPSSGWPAGWSFCVGLLHAAYATSSTGMVISMCEEVQHPSTQVPKAMVITIIINTVGGLLFLVPLMFVLPDLAMLVALPSGQPVPTIIKSAVGSSGAAIALLLPLMVLAILCGTACSTAASRCTWAFARDGGIPGSKWWSKVHPKLDLPLNAMLLSTIIQLLLGVIYFGSTTAFNAFSGVGVISLTVSYAAPIAVSMIEGRKQVKGARFSLGKLGWFCNGIAMGKSFPCILSTFANLLAWSILAVPLFCMPAYLPVTAVTVNYAPVVFVGFVCIASAWYTAWGRKNYRGPPTEHVGQPLPAGTNGDIKKAIGSPKKD</sequence>
<name>G0RYT3_CHATD</name>
<protein>
    <submittedName>
        <fullName evidence="8">Gaba permease-like protein</fullName>
    </submittedName>
</protein>
<keyword evidence="3 7" id="KW-0812">Transmembrane</keyword>
<feature type="transmembrane region" description="Helical" evidence="7">
    <location>
        <begin position="290"/>
        <end position="317"/>
    </location>
</feature>
<proteinExistence type="predicted"/>
<dbReference type="PIRSF" id="PIRSF006060">
    <property type="entry name" value="AA_transporter"/>
    <property type="match status" value="1"/>
</dbReference>
<evidence type="ECO:0000313" key="9">
    <source>
        <dbReference type="Proteomes" id="UP000008066"/>
    </source>
</evidence>
<keyword evidence="2" id="KW-0813">Transport</keyword>
<feature type="transmembrane region" description="Helical" evidence="7">
    <location>
        <begin position="472"/>
        <end position="493"/>
    </location>
</feature>
<evidence type="ECO:0000256" key="5">
    <source>
        <dbReference type="ARBA" id="ARBA00023136"/>
    </source>
</evidence>
<feature type="transmembrane region" description="Helical" evidence="7">
    <location>
        <begin position="82"/>
        <end position="105"/>
    </location>
</feature>
<dbReference type="Gene3D" id="1.20.1740.10">
    <property type="entry name" value="Amino acid/polyamine transporter I"/>
    <property type="match status" value="1"/>
</dbReference>
<evidence type="ECO:0000256" key="4">
    <source>
        <dbReference type="ARBA" id="ARBA00022989"/>
    </source>
</evidence>
<keyword evidence="5 7" id="KW-0472">Membrane</keyword>
<dbReference type="Pfam" id="PF13520">
    <property type="entry name" value="AA_permease_2"/>
    <property type="match status" value="1"/>
</dbReference>
<dbReference type="PROSITE" id="PS00218">
    <property type="entry name" value="AMINO_ACID_PERMEASE_1"/>
    <property type="match status" value="1"/>
</dbReference>
<dbReference type="eggNOG" id="KOG1289">
    <property type="taxonomic scope" value="Eukaryota"/>
</dbReference>
<dbReference type="GeneID" id="18254819"/>
<dbReference type="KEGG" id="cthr:CTHT_0007810"/>
<feature type="transmembrane region" description="Helical" evidence="7">
    <location>
        <begin position="499"/>
        <end position="520"/>
    </location>
</feature>
<gene>
    <name evidence="8" type="ORF">CTHT_0007810</name>
</gene>
<keyword evidence="4 7" id="KW-1133">Transmembrane helix</keyword>
<dbReference type="GO" id="GO:0006865">
    <property type="term" value="P:amino acid transport"/>
    <property type="evidence" value="ECO:0007669"/>
    <property type="project" value="InterPro"/>
</dbReference>
<evidence type="ECO:0000256" key="6">
    <source>
        <dbReference type="SAM" id="MobiDB-lite"/>
    </source>
</evidence>
<evidence type="ECO:0000256" key="3">
    <source>
        <dbReference type="ARBA" id="ARBA00022692"/>
    </source>
</evidence>
<feature type="region of interest" description="Disordered" evidence="6">
    <location>
        <begin position="532"/>
        <end position="556"/>
    </location>
</feature>
<dbReference type="OrthoDB" id="3900342at2759"/>
<feature type="transmembrane region" description="Helical" evidence="7">
    <location>
        <begin position="415"/>
        <end position="437"/>
    </location>
</feature>
<feature type="transmembrane region" description="Helical" evidence="7">
    <location>
        <begin position="175"/>
        <end position="194"/>
    </location>
</feature>
<evidence type="ECO:0000313" key="8">
    <source>
        <dbReference type="EMBL" id="EGS24069.1"/>
    </source>
</evidence>
<dbReference type="GO" id="GO:0022857">
    <property type="term" value="F:transmembrane transporter activity"/>
    <property type="evidence" value="ECO:0007669"/>
    <property type="project" value="InterPro"/>
</dbReference>
<organism evidence="9">
    <name type="scientific">Chaetomium thermophilum (strain DSM 1495 / CBS 144.50 / IMI 039719)</name>
    <name type="common">Thermochaetoides thermophila</name>
    <dbReference type="NCBI Taxonomy" id="759272"/>
    <lineage>
        <taxon>Eukaryota</taxon>
        <taxon>Fungi</taxon>
        <taxon>Dikarya</taxon>
        <taxon>Ascomycota</taxon>
        <taxon>Pezizomycotina</taxon>
        <taxon>Sordariomycetes</taxon>
        <taxon>Sordariomycetidae</taxon>
        <taxon>Sordariales</taxon>
        <taxon>Chaetomiaceae</taxon>
        <taxon>Thermochaetoides</taxon>
    </lineage>
</organism>
<dbReference type="RefSeq" id="XP_006691311.1">
    <property type="nucleotide sequence ID" value="XM_006691248.1"/>
</dbReference>